<organism evidence="2 3">
    <name type="scientific">Chloroflexus islandicus</name>
    <dbReference type="NCBI Taxonomy" id="1707952"/>
    <lineage>
        <taxon>Bacteria</taxon>
        <taxon>Bacillati</taxon>
        <taxon>Chloroflexota</taxon>
        <taxon>Chloroflexia</taxon>
        <taxon>Chloroflexales</taxon>
        <taxon>Chloroflexineae</taxon>
        <taxon>Chloroflexaceae</taxon>
        <taxon>Chloroflexus</taxon>
    </lineage>
</organism>
<evidence type="ECO:0000313" key="3">
    <source>
        <dbReference type="Proteomes" id="UP000078287"/>
    </source>
</evidence>
<dbReference type="Proteomes" id="UP000078287">
    <property type="component" value="Unassembled WGS sequence"/>
</dbReference>
<gene>
    <name evidence="2" type="ORF">A6A03_02760</name>
</gene>
<accession>A0A178MB43</accession>
<evidence type="ECO:0000256" key="1">
    <source>
        <dbReference type="ARBA" id="ARBA00009981"/>
    </source>
</evidence>
<reference evidence="2 3" key="1">
    <citation type="submission" date="2016-04" db="EMBL/GenBank/DDBJ databases">
        <title>Chloroflexus islandicus sp. nov., a thermophilic filamentous anoxygenic phototrophic bacterium from geyser Strokkur (Iceland).</title>
        <authorList>
            <person name="Gaisin V.A."/>
            <person name="Kalashnikov A.M."/>
            <person name="Sukhacheva M.V."/>
            <person name="Grouzdev D.S."/>
            <person name="Ivanov T.M."/>
            <person name="Kuznetsov B."/>
            <person name="Gorlenko V.M."/>
        </authorList>
    </citation>
    <scope>NUCLEOTIDE SEQUENCE [LARGE SCALE GENOMIC DNA]</scope>
    <source>
        <strain evidence="3">isl-2</strain>
    </source>
</reference>
<dbReference type="EMBL" id="LWQS01000060">
    <property type="protein sequence ID" value="OAN45094.1"/>
    <property type="molecule type" value="Genomic_DNA"/>
</dbReference>
<protein>
    <submittedName>
        <fullName evidence="2">Prevent-host-death protein</fullName>
    </submittedName>
</protein>
<comment type="caution">
    <text evidence="2">The sequence shown here is derived from an EMBL/GenBank/DDBJ whole genome shotgun (WGS) entry which is preliminary data.</text>
</comment>
<name>A0A178MB43_9CHLR</name>
<comment type="similarity">
    <text evidence="1">Belongs to the phD/YefM antitoxin family.</text>
</comment>
<evidence type="ECO:0000313" key="2">
    <source>
        <dbReference type="EMBL" id="OAN45094.1"/>
    </source>
</evidence>
<proteinExistence type="inferred from homology"/>
<sequence length="79" mass="8768">MHQVHVDIASTQLYDLIRAALRGEYVIIMTGDQQMVQLVPVNAPRQPRRPGSAKGLIRMAADFDAPLTDFQEYTGESPA</sequence>
<keyword evidence="3" id="KW-1185">Reference proteome</keyword>
<dbReference type="RefSeq" id="WP_066788568.1">
    <property type="nucleotide sequence ID" value="NZ_LWQS01000060.1"/>
</dbReference>
<dbReference type="InterPro" id="IPR036165">
    <property type="entry name" value="YefM-like_sf"/>
</dbReference>
<dbReference type="AlphaFoldDB" id="A0A178MB43"/>
<dbReference type="SUPFAM" id="SSF143120">
    <property type="entry name" value="YefM-like"/>
    <property type="match status" value="1"/>
</dbReference>
<dbReference type="STRING" id="1707952.A6A03_02760"/>
<dbReference type="OrthoDB" id="9800503at2"/>